<name>A0ACB6ZSJ8_THEGA</name>
<protein>
    <submittedName>
        <fullName evidence="1">Uncharacterized protein</fullName>
    </submittedName>
</protein>
<evidence type="ECO:0000313" key="1">
    <source>
        <dbReference type="EMBL" id="KAF9652820.1"/>
    </source>
</evidence>
<evidence type="ECO:0000313" key="2">
    <source>
        <dbReference type="Proteomes" id="UP000886501"/>
    </source>
</evidence>
<organism evidence="1 2">
    <name type="scientific">Thelephora ganbajun</name>
    <name type="common">Ganba fungus</name>
    <dbReference type="NCBI Taxonomy" id="370292"/>
    <lineage>
        <taxon>Eukaryota</taxon>
        <taxon>Fungi</taxon>
        <taxon>Dikarya</taxon>
        <taxon>Basidiomycota</taxon>
        <taxon>Agaricomycotina</taxon>
        <taxon>Agaricomycetes</taxon>
        <taxon>Thelephorales</taxon>
        <taxon>Thelephoraceae</taxon>
        <taxon>Thelephora</taxon>
    </lineage>
</organism>
<dbReference type="EMBL" id="MU117967">
    <property type="protein sequence ID" value="KAF9652820.1"/>
    <property type="molecule type" value="Genomic_DNA"/>
</dbReference>
<gene>
    <name evidence="1" type="ORF">BDM02DRAFT_2631671</name>
</gene>
<sequence length="247" mass="26314">MTGSYTFNESEKTLLSSVQLWLSRLQLVTVVTAFFASTDGLLLGRVGAYDTANTSVGNILTHTALSGALALHVSAAIIAYLASFVLVKYNRISVPASGEDSVGTPGHNPQQGREKAPTSPGGSVKIPQPDHPMGLQSLGQHPVTGAFNPMITIERVYLRNFFRTRPSASLFYASSSGPDTVTAPELQDAHNMLVRSNSVCVLLTFVGLLLAILGIMAYVWTTFTLASGIFVSVCFIVGLITACYALR</sequence>
<keyword evidence="2" id="KW-1185">Reference proteome</keyword>
<dbReference type="Proteomes" id="UP000886501">
    <property type="component" value="Unassembled WGS sequence"/>
</dbReference>
<reference evidence="1" key="2">
    <citation type="journal article" date="2020" name="Nat. Commun.">
        <title>Large-scale genome sequencing of mycorrhizal fungi provides insights into the early evolution of symbiotic traits.</title>
        <authorList>
            <person name="Miyauchi S."/>
            <person name="Kiss E."/>
            <person name="Kuo A."/>
            <person name="Drula E."/>
            <person name="Kohler A."/>
            <person name="Sanchez-Garcia M."/>
            <person name="Morin E."/>
            <person name="Andreopoulos B."/>
            <person name="Barry K.W."/>
            <person name="Bonito G."/>
            <person name="Buee M."/>
            <person name="Carver A."/>
            <person name="Chen C."/>
            <person name="Cichocki N."/>
            <person name="Clum A."/>
            <person name="Culley D."/>
            <person name="Crous P.W."/>
            <person name="Fauchery L."/>
            <person name="Girlanda M."/>
            <person name="Hayes R.D."/>
            <person name="Keri Z."/>
            <person name="LaButti K."/>
            <person name="Lipzen A."/>
            <person name="Lombard V."/>
            <person name="Magnuson J."/>
            <person name="Maillard F."/>
            <person name="Murat C."/>
            <person name="Nolan M."/>
            <person name="Ohm R.A."/>
            <person name="Pangilinan J."/>
            <person name="Pereira M.F."/>
            <person name="Perotto S."/>
            <person name="Peter M."/>
            <person name="Pfister S."/>
            <person name="Riley R."/>
            <person name="Sitrit Y."/>
            <person name="Stielow J.B."/>
            <person name="Szollosi G."/>
            <person name="Zifcakova L."/>
            <person name="Stursova M."/>
            <person name="Spatafora J.W."/>
            <person name="Tedersoo L."/>
            <person name="Vaario L.M."/>
            <person name="Yamada A."/>
            <person name="Yan M."/>
            <person name="Wang P."/>
            <person name="Xu J."/>
            <person name="Bruns T."/>
            <person name="Baldrian P."/>
            <person name="Vilgalys R."/>
            <person name="Dunand C."/>
            <person name="Henrissat B."/>
            <person name="Grigoriev I.V."/>
            <person name="Hibbett D."/>
            <person name="Nagy L.G."/>
            <person name="Martin F.M."/>
        </authorList>
    </citation>
    <scope>NUCLEOTIDE SEQUENCE</scope>
    <source>
        <strain evidence="1">P2</strain>
    </source>
</reference>
<accession>A0ACB6ZSJ8</accession>
<proteinExistence type="predicted"/>
<reference evidence="1" key="1">
    <citation type="submission" date="2019-10" db="EMBL/GenBank/DDBJ databases">
        <authorList>
            <consortium name="DOE Joint Genome Institute"/>
            <person name="Kuo A."/>
            <person name="Miyauchi S."/>
            <person name="Kiss E."/>
            <person name="Drula E."/>
            <person name="Kohler A."/>
            <person name="Sanchez-Garcia M."/>
            <person name="Andreopoulos B."/>
            <person name="Barry K.W."/>
            <person name="Bonito G."/>
            <person name="Buee M."/>
            <person name="Carver A."/>
            <person name="Chen C."/>
            <person name="Cichocki N."/>
            <person name="Clum A."/>
            <person name="Culley D."/>
            <person name="Crous P.W."/>
            <person name="Fauchery L."/>
            <person name="Girlanda M."/>
            <person name="Hayes R."/>
            <person name="Keri Z."/>
            <person name="Labutti K."/>
            <person name="Lipzen A."/>
            <person name="Lombard V."/>
            <person name="Magnuson J."/>
            <person name="Maillard F."/>
            <person name="Morin E."/>
            <person name="Murat C."/>
            <person name="Nolan M."/>
            <person name="Ohm R."/>
            <person name="Pangilinan J."/>
            <person name="Pereira M."/>
            <person name="Perotto S."/>
            <person name="Peter M."/>
            <person name="Riley R."/>
            <person name="Sitrit Y."/>
            <person name="Stielow B."/>
            <person name="Szollosi G."/>
            <person name="Zifcakova L."/>
            <person name="Stursova M."/>
            <person name="Spatafora J.W."/>
            <person name="Tedersoo L."/>
            <person name="Vaario L.-M."/>
            <person name="Yamada A."/>
            <person name="Yan M."/>
            <person name="Wang P."/>
            <person name="Xu J."/>
            <person name="Bruns T."/>
            <person name="Baldrian P."/>
            <person name="Vilgalys R."/>
            <person name="Henrissat B."/>
            <person name="Grigoriev I.V."/>
            <person name="Hibbett D."/>
            <person name="Nagy L.G."/>
            <person name="Martin F.M."/>
        </authorList>
    </citation>
    <scope>NUCLEOTIDE SEQUENCE</scope>
    <source>
        <strain evidence="1">P2</strain>
    </source>
</reference>
<comment type="caution">
    <text evidence="1">The sequence shown here is derived from an EMBL/GenBank/DDBJ whole genome shotgun (WGS) entry which is preliminary data.</text>
</comment>